<dbReference type="Proteomes" id="UP000800096">
    <property type="component" value="Unassembled WGS sequence"/>
</dbReference>
<protein>
    <recommendedName>
        <fullName evidence="4">RNA recognition motif-containing protein</fullName>
    </recommendedName>
</protein>
<feature type="compositionally biased region" description="Low complexity" evidence="1">
    <location>
        <begin position="220"/>
        <end position="238"/>
    </location>
</feature>
<feature type="compositionally biased region" description="Polar residues" evidence="1">
    <location>
        <begin position="400"/>
        <end position="417"/>
    </location>
</feature>
<keyword evidence="3" id="KW-1185">Reference proteome</keyword>
<evidence type="ECO:0000256" key="1">
    <source>
        <dbReference type="SAM" id="MobiDB-lite"/>
    </source>
</evidence>
<organism evidence="2 3">
    <name type="scientific">Ampelomyces quisqualis</name>
    <name type="common">Powdery mildew agent</name>
    <dbReference type="NCBI Taxonomy" id="50730"/>
    <lineage>
        <taxon>Eukaryota</taxon>
        <taxon>Fungi</taxon>
        <taxon>Dikarya</taxon>
        <taxon>Ascomycota</taxon>
        <taxon>Pezizomycotina</taxon>
        <taxon>Dothideomycetes</taxon>
        <taxon>Pleosporomycetidae</taxon>
        <taxon>Pleosporales</taxon>
        <taxon>Pleosporineae</taxon>
        <taxon>Phaeosphaeriaceae</taxon>
        <taxon>Ampelomyces</taxon>
    </lineage>
</organism>
<reference evidence="2" key="1">
    <citation type="journal article" date="2020" name="Stud. Mycol.">
        <title>101 Dothideomycetes genomes: a test case for predicting lifestyles and emergence of pathogens.</title>
        <authorList>
            <person name="Haridas S."/>
            <person name="Albert R."/>
            <person name="Binder M."/>
            <person name="Bloem J."/>
            <person name="Labutti K."/>
            <person name="Salamov A."/>
            <person name="Andreopoulos B."/>
            <person name="Baker S."/>
            <person name="Barry K."/>
            <person name="Bills G."/>
            <person name="Bluhm B."/>
            <person name="Cannon C."/>
            <person name="Castanera R."/>
            <person name="Culley D."/>
            <person name="Daum C."/>
            <person name="Ezra D."/>
            <person name="Gonzalez J."/>
            <person name="Henrissat B."/>
            <person name="Kuo A."/>
            <person name="Liang C."/>
            <person name="Lipzen A."/>
            <person name="Lutzoni F."/>
            <person name="Magnuson J."/>
            <person name="Mondo S."/>
            <person name="Nolan M."/>
            <person name="Ohm R."/>
            <person name="Pangilinan J."/>
            <person name="Park H.-J."/>
            <person name="Ramirez L."/>
            <person name="Alfaro M."/>
            <person name="Sun H."/>
            <person name="Tritt A."/>
            <person name="Yoshinaga Y."/>
            <person name="Zwiers L.-H."/>
            <person name="Turgeon B."/>
            <person name="Goodwin S."/>
            <person name="Spatafora J."/>
            <person name="Crous P."/>
            <person name="Grigoriev I."/>
        </authorList>
    </citation>
    <scope>NUCLEOTIDE SEQUENCE</scope>
    <source>
        <strain evidence="2">HMLAC05119</strain>
    </source>
</reference>
<dbReference type="OrthoDB" id="5408296at2759"/>
<proteinExistence type="predicted"/>
<feature type="compositionally biased region" description="Polar residues" evidence="1">
    <location>
        <begin position="269"/>
        <end position="286"/>
    </location>
</feature>
<evidence type="ECO:0000313" key="3">
    <source>
        <dbReference type="Proteomes" id="UP000800096"/>
    </source>
</evidence>
<evidence type="ECO:0000313" key="2">
    <source>
        <dbReference type="EMBL" id="KAF1914003.1"/>
    </source>
</evidence>
<sequence>MPPQQGEVSLLTLFADIHYYLSPPSQKPPHHRFDKGSYVYLYHNPIRQSGRIEIANHAGTPDQDAFAGQLDTVRVDHTYKHACLFTLTVDGFPSQSGSPAASPHQDASQWHLPTPDPANQGKYMYRLHTVDMYFWTPEDASLFQDSLRRVMQPHQLQIVRNPNATPIHSEHKNDALSPVIARLESAAISHASRSPSISSTQAFPGPPTAPAPASSPPAGQPGYAPMAYNPAAPAAPEPIAHREKTPPPPDVEDGTGLGASAGQDHHASHYNNPLQASFVPQPTSGPYTPGPPAGRQGFSGPPHPGAQRANTSGSFPGPPQSAPSFAPPPSAPPGQFDGSTPPPGLHRTSTMPTQQYADHPGSPGFPPALQSPSAHVALPSPGFAPQQYQPMAAPPPGGYSQFQYGSTSGQVPGTNPHASPHDLHQQLYRPSEQEATVVDHENPNAKPPKSNVGKRVDKVEKGVGRFLKKLDKKF</sequence>
<evidence type="ECO:0008006" key="4">
    <source>
        <dbReference type="Google" id="ProtNLM"/>
    </source>
</evidence>
<feature type="region of interest" description="Disordered" evidence="1">
    <location>
        <begin position="94"/>
        <end position="115"/>
    </location>
</feature>
<dbReference type="AlphaFoldDB" id="A0A6A5QEX5"/>
<feature type="compositionally biased region" description="Pro residues" evidence="1">
    <location>
        <begin position="316"/>
        <end position="332"/>
    </location>
</feature>
<feature type="compositionally biased region" description="Polar residues" evidence="1">
    <location>
        <begin position="347"/>
        <end position="356"/>
    </location>
</feature>
<feature type="compositionally biased region" description="Pro residues" evidence="1">
    <location>
        <begin position="204"/>
        <end position="219"/>
    </location>
</feature>
<dbReference type="EMBL" id="ML979138">
    <property type="protein sequence ID" value="KAF1914003.1"/>
    <property type="molecule type" value="Genomic_DNA"/>
</dbReference>
<accession>A0A6A5QEX5</accession>
<name>A0A6A5QEX5_AMPQU</name>
<feature type="compositionally biased region" description="Low complexity" evidence="1">
    <location>
        <begin position="191"/>
        <end position="203"/>
    </location>
</feature>
<feature type="region of interest" description="Disordered" evidence="1">
    <location>
        <begin position="191"/>
        <end position="457"/>
    </location>
</feature>
<gene>
    <name evidence="2" type="ORF">BDU57DRAFT_480812</name>
</gene>